<dbReference type="Proteomes" id="UP001319180">
    <property type="component" value="Unassembled WGS sequence"/>
</dbReference>
<dbReference type="Gene3D" id="1.25.40.20">
    <property type="entry name" value="Ankyrin repeat-containing domain"/>
    <property type="match status" value="1"/>
</dbReference>
<evidence type="ECO:0000313" key="2">
    <source>
        <dbReference type="Proteomes" id="UP001319180"/>
    </source>
</evidence>
<accession>A0AAP2D788</accession>
<dbReference type="InterPro" id="IPR036770">
    <property type="entry name" value="Ankyrin_rpt-contain_sf"/>
</dbReference>
<proteinExistence type="predicted"/>
<dbReference type="EMBL" id="JAHESC010000008">
    <property type="protein sequence ID" value="MBT1686417.1"/>
    <property type="molecule type" value="Genomic_DNA"/>
</dbReference>
<keyword evidence="2" id="KW-1185">Reference proteome</keyword>
<dbReference type="SUPFAM" id="SSF48403">
    <property type="entry name" value="Ankyrin repeat"/>
    <property type="match status" value="1"/>
</dbReference>
<sequence>MATFTFTGDWVPHIEIPALNEFKLTYNVTTPVPGPSTPRTIDPPVGFSGMTFLAYACKCGNEELIRYILSRKPPSLKGCMYYLPDNREMIQLLLDAGADINDCDRHHRTVVAGKVDTLRELYAKGAAPGLIDEMTYLNSI</sequence>
<protein>
    <submittedName>
        <fullName evidence="1">Uncharacterized protein</fullName>
    </submittedName>
</protein>
<dbReference type="RefSeq" id="WP_254089655.1">
    <property type="nucleotide sequence ID" value="NZ_JAHESC010000008.1"/>
</dbReference>
<comment type="caution">
    <text evidence="1">The sequence shown here is derived from an EMBL/GenBank/DDBJ whole genome shotgun (WGS) entry which is preliminary data.</text>
</comment>
<gene>
    <name evidence="1" type="ORF">KK078_07615</name>
</gene>
<dbReference type="AlphaFoldDB" id="A0AAP2D788"/>
<evidence type="ECO:0000313" key="1">
    <source>
        <dbReference type="EMBL" id="MBT1686417.1"/>
    </source>
</evidence>
<reference evidence="1 2" key="1">
    <citation type="submission" date="2021-05" db="EMBL/GenBank/DDBJ databases">
        <title>A Polyphasic approach of four new species of the genus Ohtaekwangia: Ohtaekwangia histidinii sp. nov., Ohtaekwangia cretensis sp. nov., Ohtaekwangia indiensis sp. nov., Ohtaekwangia reichenbachii sp. nov. from diverse environment.</title>
        <authorList>
            <person name="Octaviana S."/>
        </authorList>
    </citation>
    <scope>NUCLEOTIDE SEQUENCE [LARGE SCALE GENOMIC DNA]</scope>
    <source>
        <strain evidence="1 2">PWU37</strain>
    </source>
</reference>
<organism evidence="1 2">
    <name type="scientific">Dawidia soli</name>
    <dbReference type="NCBI Taxonomy" id="2782352"/>
    <lineage>
        <taxon>Bacteria</taxon>
        <taxon>Pseudomonadati</taxon>
        <taxon>Bacteroidota</taxon>
        <taxon>Cytophagia</taxon>
        <taxon>Cytophagales</taxon>
        <taxon>Chryseotaleaceae</taxon>
        <taxon>Dawidia</taxon>
    </lineage>
</organism>
<name>A0AAP2D788_9BACT</name>